<dbReference type="PANTHER" id="PTHR21666:SF270">
    <property type="entry name" value="MUREIN HYDROLASE ACTIVATOR ENVC"/>
    <property type="match status" value="1"/>
</dbReference>
<feature type="transmembrane region" description="Helical" evidence="2">
    <location>
        <begin position="98"/>
        <end position="119"/>
    </location>
</feature>
<sequence>MIKRQDVRPEYSTGPDDDLYGSPRSWSGAQWEESKEETDPEIRMTQTGFESTLFPREEKVPSFETGMYRDRTYSELRKSLPRHRKTSLLDRREQGQGLSAWTLQAIAALFLIGASFFMFHSTRPLAMQLQRDIRSAFSNDDLSVLLPKQIAYALGTNLPSSEPAVAVSVSAMQMVIPLKGTIVRPYSLISPDLVIEGRPGAEVVAATDGLVTAVAESQANGKYIMIDHGAFGQTFYAHLGQITVHTNEYVVAGQGIGYLPKDQRELVFGYIRGNAYHNPTTFFGEAK</sequence>
<dbReference type="InterPro" id="IPR050570">
    <property type="entry name" value="Cell_wall_metabolism_enzyme"/>
</dbReference>
<dbReference type="InterPro" id="IPR016047">
    <property type="entry name" value="M23ase_b-sheet_dom"/>
</dbReference>
<keyword evidence="2" id="KW-1133">Transmembrane helix</keyword>
<dbReference type="Pfam" id="PF01551">
    <property type="entry name" value="Peptidase_M23"/>
    <property type="match status" value="1"/>
</dbReference>
<proteinExistence type="predicted"/>
<organism evidence="4 5">
    <name type="scientific">Sulfoacidibacillus thermotolerans</name>
    <name type="common">Acidibacillus sulfuroxidans</name>
    <dbReference type="NCBI Taxonomy" id="1765684"/>
    <lineage>
        <taxon>Bacteria</taxon>
        <taxon>Bacillati</taxon>
        <taxon>Bacillota</taxon>
        <taxon>Bacilli</taxon>
        <taxon>Bacillales</taxon>
        <taxon>Alicyclobacillaceae</taxon>
        <taxon>Sulfoacidibacillus</taxon>
    </lineage>
</organism>
<keyword evidence="5" id="KW-1185">Reference proteome</keyword>
<dbReference type="EMBL" id="MPDK01000002">
    <property type="protein sequence ID" value="PWI58821.1"/>
    <property type="molecule type" value="Genomic_DNA"/>
</dbReference>
<gene>
    <name evidence="4" type="ORF">BM613_01640</name>
</gene>
<evidence type="ECO:0000313" key="5">
    <source>
        <dbReference type="Proteomes" id="UP000245380"/>
    </source>
</evidence>
<comment type="caution">
    <text evidence="4">The sequence shown here is derived from an EMBL/GenBank/DDBJ whole genome shotgun (WGS) entry which is preliminary data.</text>
</comment>
<dbReference type="AlphaFoldDB" id="A0A2U3DC15"/>
<feature type="region of interest" description="Disordered" evidence="1">
    <location>
        <begin position="1"/>
        <end position="45"/>
    </location>
</feature>
<evidence type="ECO:0000313" key="4">
    <source>
        <dbReference type="EMBL" id="PWI58821.1"/>
    </source>
</evidence>
<dbReference type="PANTHER" id="PTHR21666">
    <property type="entry name" value="PEPTIDASE-RELATED"/>
    <property type="match status" value="1"/>
</dbReference>
<accession>A0A2U3DC15</accession>
<evidence type="ECO:0000259" key="3">
    <source>
        <dbReference type="Pfam" id="PF01551"/>
    </source>
</evidence>
<dbReference type="SUPFAM" id="SSF51261">
    <property type="entry name" value="Duplicated hybrid motif"/>
    <property type="match status" value="1"/>
</dbReference>
<feature type="domain" description="M23ase beta-sheet core" evidence="3">
    <location>
        <begin position="195"/>
        <end position="263"/>
    </location>
</feature>
<evidence type="ECO:0000256" key="2">
    <source>
        <dbReference type="SAM" id="Phobius"/>
    </source>
</evidence>
<keyword evidence="2" id="KW-0472">Membrane</keyword>
<evidence type="ECO:0000256" key="1">
    <source>
        <dbReference type="SAM" id="MobiDB-lite"/>
    </source>
</evidence>
<protein>
    <recommendedName>
        <fullName evidence="3">M23ase beta-sheet core domain-containing protein</fullName>
    </recommendedName>
</protein>
<name>A0A2U3DC15_SULT2</name>
<dbReference type="CDD" id="cd12797">
    <property type="entry name" value="M23_peptidase"/>
    <property type="match status" value="1"/>
</dbReference>
<dbReference type="RefSeq" id="WP_181362822.1">
    <property type="nucleotide sequence ID" value="NZ_MPDK01000002.1"/>
</dbReference>
<keyword evidence="2" id="KW-0812">Transmembrane</keyword>
<dbReference type="InterPro" id="IPR011055">
    <property type="entry name" value="Dup_hybrid_motif"/>
</dbReference>
<dbReference type="GO" id="GO:0004222">
    <property type="term" value="F:metalloendopeptidase activity"/>
    <property type="evidence" value="ECO:0007669"/>
    <property type="project" value="TreeGrafter"/>
</dbReference>
<dbReference type="Proteomes" id="UP000245380">
    <property type="component" value="Unassembled WGS sequence"/>
</dbReference>
<dbReference type="Gene3D" id="2.70.70.10">
    <property type="entry name" value="Glucose Permease (Domain IIA)"/>
    <property type="match status" value="1"/>
</dbReference>
<reference evidence="4 5" key="1">
    <citation type="submission" date="2016-11" db="EMBL/GenBank/DDBJ databases">
        <title>Comparative genomics of Acidibacillus ferroxidans species.</title>
        <authorList>
            <person name="Oliveira G."/>
            <person name="Nunes G."/>
            <person name="Oliveira R."/>
            <person name="Araujo F."/>
            <person name="Salim A."/>
            <person name="Scholte L."/>
            <person name="Morais D."/>
            <person name="Nancucheo I."/>
            <person name="Johnson D.B."/>
            <person name="Grail B."/>
            <person name="Bittencourt J."/>
            <person name="Valadares R."/>
        </authorList>
    </citation>
    <scope>NUCLEOTIDE SEQUENCE [LARGE SCALE GENOMIC DNA]</scope>
    <source>
        <strain evidence="4 5">Y002</strain>
    </source>
</reference>